<dbReference type="PROSITE" id="PS51420">
    <property type="entry name" value="RHO"/>
    <property type="match status" value="1"/>
</dbReference>
<sequence>MVDRNIKIVLLGNSGVGKTSILWKYNNPSTFDSEDGKTEHEVEPTIGYEYITVQEKIGKNKANVHIWDTTGQDRFRSIASNYYRRCAGAICVYDVTNRESFNAIEDWVDQLRNYCDEDPVLLLIGNKSDKVSETEVATEEGEKLAISLNAAFYETSALFGSNIQCVDKLIQEVLSVMHKKSLITGDCTSTQSRYPGASILSVKTHTTKSKVKGKSKCGCSK</sequence>
<dbReference type="CDD" id="cd00154">
    <property type="entry name" value="Rab"/>
    <property type="match status" value="1"/>
</dbReference>
<dbReference type="InterPro" id="IPR050227">
    <property type="entry name" value="Rab"/>
</dbReference>
<evidence type="ECO:0000256" key="1">
    <source>
        <dbReference type="ARBA" id="ARBA00022741"/>
    </source>
</evidence>
<keyword evidence="2" id="KW-0342">GTP-binding</keyword>
<dbReference type="PROSITE" id="PS51419">
    <property type="entry name" value="RAB"/>
    <property type="match status" value="1"/>
</dbReference>
<keyword evidence="1" id="KW-0547">Nucleotide-binding</keyword>
<dbReference type="SMART" id="SM00174">
    <property type="entry name" value="RHO"/>
    <property type="match status" value="1"/>
</dbReference>
<dbReference type="PANTHER" id="PTHR47977">
    <property type="entry name" value="RAS-RELATED PROTEIN RAB"/>
    <property type="match status" value="1"/>
</dbReference>
<accession>A0AAD1XSM5</accession>
<dbReference type="GO" id="GO:0003924">
    <property type="term" value="F:GTPase activity"/>
    <property type="evidence" value="ECO:0007669"/>
    <property type="project" value="InterPro"/>
</dbReference>
<dbReference type="AlphaFoldDB" id="A0AAD1XSM5"/>
<dbReference type="InterPro" id="IPR005225">
    <property type="entry name" value="Small_GTP-bd"/>
</dbReference>
<protein>
    <submittedName>
        <fullName evidence="3">Uncharacterized protein</fullName>
    </submittedName>
</protein>
<proteinExistence type="predicted"/>
<dbReference type="Pfam" id="PF00071">
    <property type="entry name" value="Ras"/>
    <property type="match status" value="1"/>
</dbReference>
<reference evidence="3" key="1">
    <citation type="submission" date="2023-07" db="EMBL/GenBank/DDBJ databases">
        <authorList>
            <consortium name="AG Swart"/>
            <person name="Singh M."/>
            <person name="Singh A."/>
            <person name="Seah K."/>
            <person name="Emmerich C."/>
        </authorList>
    </citation>
    <scope>NUCLEOTIDE SEQUENCE</scope>
    <source>
        <strain evidence="3">DP1</strain>
    </source>
</reference>
<dbReference type="GO" id="GO:0005525">
    <property type="term" value="F:GTP binding"/>
    <property type="evidence" value="ECO:0007669"/>
    <property type="project" value="UniProtKB-KW"/>
</dbReference>
<dbReference type="InterPro" id="IPR001806">
    <property type="entry name" value="Small_GTPase"/>
</dbReference>
<dbReference type="SMART" id="SM00175">
    <property type="entry name" value="RAB"/>
    <property type="match status" value="1"/>
</dbReference>
<dbReference type="PROSITE" id="PS51417">
    <property type="entry name" value="ARF"/>
    <property type="match status" value="1"/>
</dbReference>
<keyword evidence="4" id="KW-1185">Reference proteome</keyword>
<dbReference type="Gene3D" id="3.40.50.300">
    <property type="entry name" value="P-loop containing nucleotide triphosphate hydrolases"/>
    <property type="match status" value="1"/>
</dbReference>
<gene>
    <name evidence="3" type="ORF">ECRASSUSDP1_LOCUS19635</name>
</gene>
<organism evidence="3 4">
    <name type="scientific">Euplotes crassus</name>
    <dbReference type="NCBI Taxonomy" id="5936"/>
    <lineage>
        <taxon>Eukaryota</taxon>
        <taxon>Sar</taxon>
        <taxon>Alveolata</taxon>
        <taxon>Ciliophora</taxon>
        <taxon>Intramacronucleata</taxon>
        <taxon>Spirotrichea</taxon>
        <taxon>Hypotrichia</taxon>
        <taxon>Euplotida</taxon>
        <taxon>Euplotidae</taxon>
        <taxon>Moneuplotes</taxon>
    </lineage>
</organism>
<dbReference type="PROSITE" id="PS51421">
    <property type="entry name" value="RAS"/>
    <property type="match status" value="1"/>
</dbReference>
<dbReference type="InterPro" id="IPR027417">
    <property type="entry name" value="P-loop_NTPase"/>
</dbReference>
<evidence type="ECO:0000256" key="2">
    <source>
        <dbReference type="ARBA" id="ARBA00023134"/>
    </source>
</evidence>
<dbReference type="SMART" id="SM00173">
    <property type="entry name" value="RAS"/>
    <property type="match status" value="1"/>
</dbReference>
<dbReference type="FunFam" id="3.40.50.300:FF:001329">
    <property type="entry name" value="Small GTP-binding protein, putative"/>
    <property type="match status" value="1"/>
</dbReference>
<dbReference type="NCBIfam" id="TIGR00231">
    <property type="entry name" value="small_GTP"/>
    <property type="match status" value="1"/>
</dbReference>
<dbReference type="SUPFAM" id="SSF52540">
    <property type="entry name" value="P-loop containing nucleoside triphosphate hydrolases"/>
    <property type="match status" value="1"/>
</dbReference>
<dbReference type="EMBL" id="CAMPGE010019946">
    <property type="protein sequence ID" value="CAI2378240.1"/>
    <property type="molecule type" value="Genomic_DNA"/>
</dbReference>
<dbReference type="PRINTS" id="PR00449">
    <property type="entry name" value="RASTRNSFRMNG"/>
</dbReference>
<dbReference type="Proteomes" id="UP001295684">
    <property type="component" value="Unassembled WGS sequence"/>
</dbReference>
<evidence type="ECO:0000313" key="4">
    <source>
        <dbReference type="Proteomes" id="UP001295684"/>
    </source>
</evidence>
<comment type="caution">
    <text evidence="3">The sequence shown here is derived from an EMBL/GenBank/DDBJ whole genome shotgun (WGS) entry which is preliminary data.</text>
</comment>
<name>A0AAD1XSM5_EUPCR</name>
<evidence type="ECO:0000313" key="3">
    <source>
        <dbReference type="EMBL" id="CAI2378240.1"/>
    </source>
</evidence>